<gene>
    <name evidence="4" type="ORF">CVT25_012860</name>
</gene>
<dbReference type="InterPro" id="IPR051609">
    <property type="entry name" value="NmrA/Isoflavone_reductase-like"/>
</dbReference>
<dbReference type="EMBL" id="NHYD01001264">
    <property type="protein sequence ID" value="PPQ91719.1"/>
    <property type="molecule type" value="Genomic_DNA"/>
</dbReference>
<organism evidence="4 5">
    <name type="scientific">Psilocybe cyanescens</name>
    <dbReference type="NCBI Taxonomy" id="93625"/>
    <lineage>
        <taxon>Eukaryota</taxon>
        <taxon>Fungi</taxon>
        <taxon>Dikarya</taxon>
        <taxon>Basidiomycota</taxon>
        <taxon>Agaricomycotina</taxon>
        <taxon>Agaricomycetes</taxon>
        <taxon>Agaricomycetidae</taxon>
        <taxon>Agaricales</taxon>
        <taxon>Agaricineae</taxon>
        <taxon>Strophariaceae</taxon>
        <taxon>Psilocybe</taxon>
    </lineage>
</organism>
<dbReference type="STRING" id="93625.A0A409XLP8"/>
<dbReference type="Gene3D" id="3.90.25.10">
    <property type="entry name" value="UDP-galactose 4-epimerase, domain 1"/>
    <property type="match status" value="1"/>
</dbReference>
<dbReference type="InterPro" id="IPR008030">
    <property type="entry name" value="NmrA-like"/>
</dbReference>
<dbReference type="SUPFAM" id="SSF51735">
    <property type="entry name" value="NAD(P)-binding Rossmann-fold domains"/>
    <property type="match status" value="1"/>
</dbReference>
<accession>A0A409XLP8</accession>
<evidence type="ECO:0000313" key="5">
    <source>
        <dbReference type="Proteomes" id="UP000283269"/>
    </source>
</evidence>
<feature type="domain" description="NmrA-like" evidence="3">
    <location>
        <begin position="70"/>
        <end position="218"/>
    </location>
</feature>
<dbReference type="Pfam" id="PF05368">
    <property type="entry name" value="NmrA"/>
    <property type="match status" value="1"/>
</dbReference>
<comment type="caution">
    <text evidence="4">The sequence shown here is derived from an EMBL/GenBank/DDBJ whole genome shotgun (WGS) entry which is preliminary data.</text>
</comment>
<dbReference type="InParanoid" id="A0A409XLP8"/>
<keyword evidence="2" id="KW-0560">Oxidoreductase</keyword>
<evidence type="ECO:0000313" key="4">
    <source>
        <dbReference type="EMBL" id="PPQ91719.1"/>
    </source>
</evidence>
<evidence type="ECO:0000259" key="3">
    <source>
        <dbReference type="Pfam" id="PF05368"/>
    </source>
</evidence>
<dbReference type="OrthoDB" id="9974981at2759"/>
<keyword evidence="5" id="KW-1185">Reference proteome</keyword>
<reference evidence="4 5" key="1">
    <citation type="journal article" date="2018" name="Evol. Lett.">
        <title>Horizontal gene cluster transfer increased hallucinogenic mushroom diversity.</title>
        <authorList>
            <person name="Reynolds H.T."/>
            <person name="Vijayakumar V."/>
            <person name="Gluck-Thaler E."/>
            <person name="Korotkin H.B."/>
            <person name="Matheny P.B."/>
            <person name="Slot J.C."/>
        </authorList>
    </citation>
    <scope>NUCLEOTIDE SEQUENCE [LARGE SCALE GENOMIC DNA]</scope>
    <source>
        <strain evidence="4 5">2631</strain>
    </source>
</reference>
<dbReference type="PANTHER" id="PTHR47706:SF9">
    <property type="entry name" value="NMRA-LIKE DOMAIN-CONTAINING PROTEIN-RELATED"/>
    <property type="match status" value="1"/>
</dbReference>
<evidence type="ECO:0000256" key="1">
    <source>
        <dbReference type="ARBA" id="ARBA00022857"/>
    </source>
</evidence>
<protein>
    <recommendedName>
        <fullName evidence="3">NmrA-like domain-containing protein</fullName>
    </recommendedName>
</protein>
<keyword evidence="1" id="KW-0521">NADP</keyword>
<proteinExistence type="predicted"/>
<dbReference type="InterPro" id="IPR036291">
    <property type="entry name" value="NAD(P)-bd_dom_sf"/>
</dbReference>
<name>A0A409XLP8_PSICY</name>
<evidence type="ECO:0000256" key="2">
    <source>
        <dbReference type="ARBA" id="ARBA00023002"/>
    </source>
</evidence>
<sequence length="274" mass="30234">MTYSILLIGATGAIGSRIATNLFKHRDQFKRVAFLTATADGGPEKEARYKAVPLPRLVGSLEDPSSYHGGVKHFYPAEYGMDLSRPEPQGESFFVHKLNVRKHLEDIVSRDSSKGFTYIMVGMWSNWMLSYNIFGLSGDKKSATFLGAPDTIITTTHADDVASVVALSLLPSHLKSLSDRRRIRLAGSTLTVSEYFSVLSKVLGHDIKVEYTSKEASYAIEQEHKEKGNTLMYILSPLLRALGFGGSVLEGVDNNSYPELKVKSFEEVAKSTFA</sequence>
<dbReference type="Proteomes" id="UP000283269">
    <property type="component" value="Unassembled WGS sequence"/>
</dbReference>
<dbReference type="Gene3D" id="3.40.50.720">
    <property type="entry name" value="NAD(P)-binding Rossmann-like Domain"/>
    <property type="match status" value="1"/>
</dbReference>
<dbReference type="PANTHER" id="PTHR47706">
    <property type="entry name" value="NMRA-LIKE FAMILY PROTEIN"/>
    <property type="match status" value="1"/>
</dbReference>
<dbReference type="GO" id="GO:0016491">
    <property type="term" value="F:oxidoreductase activity"/>
    <property type="evidence" value="ECO:0007669"/>
    <property type="project" value="UniProtKB-KW"/>
</dbReference>
<dbReference type="AlphaFoldDB" id="A0A409XLP8"/>